<organism evidence="7 8">
    <name type="scientific">Blautia hydrogenotrophica (strain DSM 10507 / JCM 14656 / S5a33)</name>
    <name type="common">Ruminococcus hydrogenotrophicus</name>
    <dbReference type="NCBI Taxonomy" id="476272"/>
    <lineage>
        <taxon>Bacteria</taxon>
        <taxon>Bacillati</taxon>
        <taxon>Bacillota</taxon>
        <taxon>Clostridia</taxon>
        <taxon>Lachnospirales</taxon>
        <taxon>Lachnospiraceae</taxon>
        <taxon>Blautia</taxon>
    </lineage>
</organism>
<dbReference type="eggNOG" id="COG1390">
    <property type="taxonomic scope" value="Bacteria"/>
</dbReference>
<evidence type="ECO:0000313" key="8">
    <source>
        <dbReference type="Proteomes" id="UP000003100"/>
    </source>
</evidence>
<dbReference type="PATRIC" id="fig|476272.21.peg.2448"/>
<dbReference type="HOGENOM" id="CLU_105846_0_1_9"/>
<dbReference type="SUPFAM" id="SSF160527">
    <property type="entry name" value="V-type ATPase subunit E-like"/>
    <property type="match status" value="1"/>
</dbReference>
<dbReference type="AlphaFoldDB" id="C0CJT3"/>
<dbReference type="Pfam" id="PF01991">
    <property type="entry name" value="vATP-synt_E"/>
    <property type="match status" value="1"/>
</dbReference>
<dbReference type="InterPro" id="IPR028987">
    <property type="entry name" value="ATP_synth_B-like_membr_sf"/>
</dbReference>
<evidence type="ECO:0000313" key="7">
    <source>
        <dbReference type="EMBL" id="EEG49971.1"/>
    </source>
</evidence>
<evidence type="ECO:0000256" key="2">
    <source>
        <dbReference type="ARBA" id="ARBA00022448"/>
    </source>
</evidence>
<keyword evidence="5" id="KW-0066">ATP synthesis</keyword>
<keyword evidence="3" id="KW-0375">Hydrogen ion transport</keyword>
<accession>C0CJT3</accession>
<name>C0CJT3_BLAHS</name>
<dbReference type="GO" id="GO:0046961">
    <property type="term" value="F:proton-transporting ATPase activity, rotational mechanism"/>
    <property type="evidence" value="ECO:0007669"/>
    <property type="project" value="InterPro"/>
</dbReference>
<dbReference type="GO" id="GO:0006754">
    <property type="term" value="P:ATP biosynthetic process"/>
    <property type="evidence" value="ECO:0007669"/>
    <property type="project" value="UniProtKB-KW"/>
</dbReference>
<dbReference type="Proteomes" id="UP000003100">
    <property type="component" value="Unassembled WGS sequence"/>
</dbReference>
<keyword evidence="6" id="KW-0175">Coiled coil</keyword>
<dbReference type="Gene3D" id="1.20.5.620">
    <property type="entry name" value="F1F0 ATP synthase subunit B, membrane domain"/>
    <property type="match status" value="1"/>
</dbReference>
<comment type="similarity">
    <text evidence="1">Belongs to the V-ATPase E subunit family.</text>
</comment>
<keyword evidence="4" id="KW-0406">Ion transport</keyword>
<dbReference type="InterPro" id="IPR038495">
    <property type="entry name" value="ATPase_E_C"/>
</dbReference>
<sequence length="197" mass="22369">MTGLDKMINQILDEANSSAEKILEDARTSAEKIMDEAREEVKNMQKDSEKKTEAEIRNYKDRVISSSDLRRRTSLLEAKQELITAVVDRAYAVFVQKSGDEYFQIIREMLKKYALPQSGEIFFSQRDLEQMPAGFEQEIQEIAASVGGMLSLSKEAKNLDGGFILAYGGIEENCSFKAMFASRKDELQDQVQRVLFS</sequence>
<proteinExistence type="inferred from homology"/>
<dbReference type="GeneID" id="86820383"/>
<dbReference type="SUPFAM" id="SSF81573">
    <property type="entry name" value="F1F0 ATP synthase subunit B, membrane domain"/>
    <property type="match status" value="1"/>
</dbReference>
<protein>
    <submittedName>
        <fullName evidence="7">Uncharacterized protein</fullName>
    </submittedName>
</protein>
<keyword evidence="8" id="KW-1185">Reference proteome</keyword>
<reference evidence="7 8" key="2">
    <citation type="submission" date="2009-02" db="EMBL/GenBank/DDBJ databases">
        <title>Draft genome sequence of Blautia hydrogenotrophica DSM 10507 (Ruminococcus hydrogenotrophicus DSM 10507).</title>
        <authorList>
            <person name="Sudarsanam P."/>
            <person name="Ley R."/>
            <person name="Guruge J."/>
            <person name="Turnbaugh P.J."/>
            <person name="Mahowald M."/>
            <person name="Liep D."/>
            <person name="Gordon J."/>
        </authorList>
    </citation>
    <scope>NUCLEOTIDE SEQUENCE [LARGE SCALE GENOMIC DNA]</scope>
    <source>
        <strain evidence="8">DSM 10507 / JCM 14656 / S5a33</strain>
    </source>
</reference>
<gene>
    <name evidence="7" type="ORF">RUMHYD_01103</name>
</gene>
<evidence type="ECO:0000256" key="6">
    <source>
        <dbReference type="SAM" id="Coils"/>
    </source>
</evidence>
<dbReference type="Gene3D" id="3.30.2320.30">
    <property type="entry name" value="ATP synthase, E subunit, C-terminal"/>
    <property type="match status" value="1"/>
</dbReference>
<reference evidence="7 8" key="1">
    <citation type="submission" date="2009-01" db="EMBL/GenBank/DDBJ databases">
        <authorList>
            <person name="Fulton L."/>
            <person name="Clifton S."/>
            <person name="Fulton B."/>
            <person name="Xu J."/>
            <person name="Minx P."/>
            <person name="Pepin K.H."/>
            <person name="Johnson M."/>
            <person name="Bhonagiri V."/>
            <person name="Nash W.E."/>
            <person name="Mardis E.R."/>
            <person name="Wilson R.K."/>
        </authorList>
    </citation>
    <scope>NUCLEOTIDE SEQUENCE [LARGE SCALE GENOMIC DNA]</scope>
    <source>
        <strain evidence="8">DSM 10507 / JCM 14656 / S5a33</strain>
    </source>
</reference>
<dbReference type="GO" id="GO:0033178">
    <property type="term" value="C:proton-transporting two-sector ATPase complex, catalytic domain"/>
    <property type="evidence" value="ECO:0007669"/>
    <property type="project" value="InterPro"/>
</dbReference>
<evidence type="ECO:0000256" key="5">
    <source>
        <dbReference type="ARBA" id="ARBA00023310"/>
    </source>
</evidence>
<feature type="coiled-coil region" evidence="6">
    <location>
        <begin position="20"/>
        <end position="54"/>
    </location>
</feature>
<dbReference type="EMBL" id="ACBZ01000048">
    <property type="protein sequence ID" value="EEG49971.1"/>
    <property type="molecule type" value="Genomic_DNA"/>
</dbReference>
<keyword evidence="2" id="KW-0813">Transport</keyword>
<evidence type="ECO:0000256" key="3">
    <source>
        <dbReference type="ARBA" id="ARBA00022781"/>
    </source>
</evidence>
<dbReference type="InterPro" id="IPR002842">
    <property type="entry name" value="ATPase_V1_Esu"/>
</dbReference>
<evidence type="ECO:0000256" key="4">
    <source>
        <dbReference type="ARBA" id="ARBA00023065"/>
    </source>
</evidence>
<dbReference type="RefSeq" id="WP_005946934.1">
    <property type="nucleotide sequence ID" value="NZ_CP136423.1"/>
</dbReference>
<evidence type="ECO:0000256" key="1">
    <source>
        <dbReference type="ARBA" id="ARBA00005901"/>
    </source>
</evidence>